<dbReference type="AlphaFoldDB" id="A0A424YGH4"/>
<evidence type="ECO:0000313" key="2">
    <source>
        <dbReference type="EMBL" id="RQD77033.1"/>
    </source>
</evidence>
<dbReference type="PANTHER" id="PTHR43617">
    <property type="entry name" value="L-AMINO ACID N-ACETYLTRANSFERASE"/>
    <property type="match status" value="1"/>
</dbReference>
<dbReference type="InterPro" id="IPR000182">
    <property type="entry name" value="GNAT_dom"/>
</dbReference>
<dbReference type="InterPro" id="IPR050276">
    <property type="entry name" value="MshD_Acetyltransferase"/>
</dbReference>
<protein>
    <submittedName>
        <fullName evidence="2">N-acetyltransferase</fullName>
    </submittedName>
</protein>
<reference evidence="2 3" key="1">
    <citation type="submission" date="2018-08" db="EMBL/GenBank/DDBJ databases">
        <title>The metabolism and importance of syntrophic acetate oxidation coupled to methane or sulfide production in haloalkaline environments.</title>
        <authorList>
            <person name="Timmers P.H.A."/>
            <person name="Vavourakis C.D."/>
            <person name="Sorokin D.Y."/>
            <person name="Sinninghe Damste J.S."/>
            <person name="Muyzer G."/>
            <person name="Stams A.J.M."/>
            <person name="Plugge C.M."/>
        </authorList>
    </citation>
    <scope>NUCLEOTIDE SEQUENCE [LARGE SCALE GENOMIC DNA]</scope>
    <source>
        <strain evidence="2">MSAO_Bac1</strain>
    </source>
</reference>
<dbReference type="SUPFAM" id="SSF55729">
    <property type="entry name" value="Acyl-CoA N-acyltransferases (Nat)"/>
    <property type="match status" value="1"/>
</dbReference>
<evidence type="ECO:0000313" key="3">
    <source>
        <dbReference type="Proteomes" id="UP000285138"/>
    </source>
</evidence>
<name>A0A424YGH4_9FIRM</name>
<dbReference type="EMBL" id="QZAA01000089">
    <property type="protein sequence ID" value="RQD77033.1"/>
    <property type="molecule type" value="Genomic_DNA"/>
</dbReference>
<gene>
    <name evidence="2" type="ORF">D5R97_03265</name>
</gene>
<dbReference type="InterPro" id="IPR016181">
    <property type="entry name" value="Acyl_CoA_acyltransferase"/>
</dbReference>
<dbReference type="PROSITE" id="PS51186">
    <property type="entry name" value="GNAT"/>
    <property type="match status" value="1"/>
</dbReference>
<dbReference type="Pfam" id="PF00583">
    <property type="entry name" value="Acetyltransf_1"/>
    <property type="match status" value="1"/>
</dbReference>
<dbReference type="CDD" id="cd04301">
    <property type="entry name" value="NAT_SF"/>
    <property type="match status" value="1"/>
</dbReference>
<organism evidence="2 3">
    <name type="scientific">Candidatus Syntrophonatronum acetioxidans</name>
    <dbReference type="NCBI Taxonomy" id="1795816"/>
    <lineage>
        <taxon>Bacteria</taxon>
        <taxon>Bacillati</taxon>
        <taxon>Bacillota</taxon>
        <taxon>Clostridia</taxon>
        <taxon>Eubacteriales</taxon>
        <taxon>Syntrophomonadaceae</taxon>
        <taxon>Candidatus Syntrophonatronum</taxon>
    </lineage>
</organism>
<dbReference type="PANTHER" id="PTHR43617:SF2">
    <property type="entry name" value="UPF0039 PROTEIN SLL0451"/>
    <property type="match status" value="1"/>
</dbReference>
<evidence type="ECO:0000259" key="1">
    <source>
        <dbReference type="PROSITE" id="PS51186"/>
    </source>
</evidence>
<dbReference type="Proteomes" id="UP000285138">
    <property type="component" value="Unassembled WGS sequence"/>
</dbReference>
<proteinExistence type="predicted"/>
<dbReference type="GO" id="GO:0016747">
    <property type="term" value="F:acyltransferase activity, transferring groups other than amino-acyl groups"/>
    <property type="evidence" value="ECO:0007669"/>
    <property type="project" value="InterPro"/>
</dbReference>
<comment type="caution">
    <text evidence="2">The sequence shown here is derived from an EMBL/GenBank/DDBJ whole genome shotgun (WGS) entry which is preliminary data.</text>
</comment>
<keyword evidence="2" id="KW-0808">Transferase</keyword>
<feature type="domain" description="N-acetyltransferase" evidence="1">
    <location>
        <begin position="3"/>
        <end position="157"/>
    </location>
</feature>
<dbReference type="Gene3D" id="3.40.630.30">
    <property type="match status" value="1"/>
</dbReference>
<accession>A0A424YGH4</accession>
<sequence>MEITLRQETDKDYQTIERVVEESFRGEEYSDGTEHLLVDKLRKSNGFVPELSLVAEVEGNIIGHIMLTRLSIKNGEKEYESLSLAPLSVLPSYQNQGVGSKLTRMSLKIAKELGFKSVVVVGHEKYYPRFGFKPARLWGIKAPFDVPKEAFMALELEEKSLEGVSGIALFPREFFE</sequence>